<protein>
    <submittedName>
        <fullName evidence="4">Secreted protein</fullName>
    </submittedName>
</protein>
<accession>A0A0N4Z6A3</accession>
<evidence type="ECO:0000256" key="2">
    <source>
        <dbReference type="SAM" id="SignalP"/>
    </source>
</evidence>
<evidence type="ECO:0000313" key="4">
    <source>
        <dbReference type="WBParaSite" id="PTRK_0000268600.1"/>
    </source>
</evidence>
<proteinExistence type="predicted"/>
<dbReference type="WBParaSite" id="PTRK_0000268600.1">
    <property type="protein sequence ID" value="PTRK_0000268600.1"/>
    <property type="gene ID" value="PTRK_0000268600"/>
</dbReference>
<feature type="chain" id="PRO_5007256256" evidence="2">
    <location>
        <begin position="21"/>
        <end position="240"/>
    </location>
</feature>
<feature type="region of interest" description="Disordered" evidence="1">
    <location>
        <begin position="19"/>
        <end position="240"/>
    </location>
</feature>
<feature type="compositionally biased region" description="Basic residues" evidence="1">
    <location>
        <begin position="206"/>
        <end position="232"/>
    </location>
</feature>
<organism evidence="3 4">
    <name type="scientific">Parastrongyloides trichosuri</name>
    <name type="common">Possum-specific nematode worm</name>
    <dbReference type="NCBI Taxonomy" id="131310"/>
    <lineage>
        <taxon>Eukaryota</taxon>
        <taxon>Metazoa</taxon>
        <taxon>Ecdysozoa</taxon>
        <taxon>Nematoda</taxon>
        <taxon>Chromadorea</taxon>
        <taxon>Rhabditida</taxon>
        <taxon>Tylenchina</taxon>
        <taxon>Panagrolaimomorpha</taxon>
        <taxon>Strongyloidoidea</taxon>
        <taxon>Strongyloididae</taxon>
        <taxon>Parastrongyloides</taxon>
    </lineage>
</organism>
<sequence>MKKLALIVTAAVLAATGAEARQAPAAAPVSAEQATKFVQREPSRRNPRRLRRRGERRRSALGLRAARPDRQPRPPGQRAEPDQPAGPPDHVERRSGHGRRAPCPSSPRTSWPPSSRSRTAWAAGDRPRPRHGRHQRLPAGRRRLDRARHLSGRRIHPHVQGEQRLAGADPAGRRLRRPRGLASGELLHAEPAQEVVGSRSADAGHGRPRPPRRGQDRLRHRLRRLGPRRQRPGVRPAGPR</sequence>
<evidence type="ECO:0000313" key="3">
    <source>
        <dbReference type="Proteomes" id="UP000038045"/>
    </source>
</evidence>
<feature type="signal peptide" evidence="2">
    <location>
        <begin position="1"/>
        <end position="20"/>
    </location>
</feature>
<dbReference type="Proteomes" id="UP000038045">
    <property type="component" value="Unplaced"/>
</dbReference>
<keyword evidence="2" id="KW-0732">Signal</keyword>
<keyword evidence="3" id="KW-1185">Reference proteome</keyword>
<name>A0A0N4Z6A3_PARTI</name>
<feature type="compositionally biased region" description="Low complexity" evidence="1">
    <location>
        <begin position="102"/>
        <end position="118"/>
    </location>
</feature>
<reference evidence="4" key="1">
    <citation type="submission" date="2016-03" db="UniProtKB">
        <authorList>
            <consortium name="WormBaseParasite"/>
        </authorList>
    </citation>
    <scope>IDENTIFICATION</scope>
</reference>
<feature type="compositionally biased region" description="Basic residues" evidence="1">
    <location>
        <begin position="45"/>
        <end position="56"/>
    </location>
</feature>
<evidence type="ECO:0000256" key="1">
    <source>
        <dbReference type="SAM" id="MobiDB-lite"/>
    </source>
</evidence>
<feature type="compositionally biased region" description="Low complexity" evidence="1">
    <location>
        <begin position="19"/>
        <end position="35"/>
    </location>
</feature>
<feature type="compositionally biased region" description="Basic residues" evidence="1">
    <location>
        <begin position="128"/>
        <end position="157"/>
    </location>
</feature>
<dbReference type="AlphaFoldDB" id="A0A0N4Z6A3"/>